<dbReference type="OrthoDB" id="1551204at2"/>
<dbReference type="InterPro" id="IPR001584">
    <property type="entry name" value="Integrase_cat-core"/>
</dbReference>
<gene>
    <name evidence="2" type="ORF">BBK82_35965</name>
</gene>
<dbReference type="EMBL" id="CP016793">
    <property type="protein sequence ID" value="ANZ40601.1"/>
    <property type="molecule type" value="Genomic_DNA"/>
</dbReference>
<dbReference type="SUPFAM" id="SSF46689">
    <property type="entry name" value="Homeodomain-like"/>
    <property type="match status" value="1"/>
</dbReference>
<dbReference type="GO" id="GO:0003676">
    <property type="term" value="F:nucleic acid binding"/>
    <property type="evidence" value="ECO:0007669"/>
    <property type="project" value="InterPro"/>
</dbReference>
<accession>A0A1B2HSC6</accession>
<dbReference type="AlphaFoldDB" id="A0A1B2HSC6"/>
<dbReference type="PROSITE" id="PS50994">
    <property type="entry name" value="INTEGRASE"/>
    <property type="match status" value="1"/>
</dbReference>
<dbReference type="Gene3D" id="3.30.420.10">
    <property type="entry name" value="Ribonuclease H-like superfamily/Ribonuclease H"/>
    <property type="match status" value="1"/>
</dbReference>
<dbReference type="GO" id="GO:0015074">
    <property type="term" value="P:DNA integration"/>
    <property type="evidence" value="ECO:0007669"/>
    <property type="project" value="InterPro"/>
</dbReference>
<feature type="domain" description="Integrase catalytic" evidence="1">
    <location>
        <begin position="151"/>
        <end position="330"/>
    </location>
</feature>
<proteinExistence type="predicted"/>
<dbReference type="Pfam" id="PF13683">
    <property type="entry name" value="rve_3"/>
    <property type="match status" value="1"/>
</dbReference>
<dbReference type="Proteomes" id="UP000093053">
    <property type="component" value="Chromosome"/>
</dbReference>
<reference evidence="2 3" key="1">
    <citation type="submission" date="2016-07" db="EMBL/GenBank/DDBJ databases">
        <title>Complete genome sequence of the Lentzea guizhouensis DHS C013.</title>
        <authorList>
            <person name="Cao C."/>
        </authorList>
    </citation>
    <scope>NUCLEOTIDE SEQUENCE [LARGE SCALE GENOMIC DNA]</scope>
    <source>
        <strain evidence="2 3">DHS C013</strain>
    </source>
</reference>
<protein>
    <submittedName>
        <fullName evidence="2">Integrase</fullName>
    </submittedName>
</protein>
<sequence>MALRLLYLILVRLGGWLALLGRSSAAKDVELLVLRHEVTVLRRGMRRPRLDWADRAVLAALVRQLPVWLREHRLMSPGTVLRWHRRLVAKKWTYPNRTGRPRIDETVVALIERMARENSGWGYRRIQGELFKLGHRTSASTVRRVLKRLRIPPSPIRNSDMSWRRFLRAQAASMLACDFFHVDCVVTLKRVYVFFVMEVGTRYVHILGTTSNPDGPWTTQQARSLLMTLDDRANFRFLVRDRAGQFAASFDAVLADAGIDIVKIPPRCPRANCYAERFVGTVRRELTDRLLIINEHHLTSVLNRYVSHYNHRRPHRARNHAPPLPDYPIAGPGCRSVRRRRVLGGLINEYEPAAA</sequence>
<name>A0A1B2HSC6_9PSEU</name>
<evidence type="ECO:0000313" key="2">
    <source>
        <dbReference type="EMBL" id="ANZ40601.1"/>
    </source>
</evidence>
<dbReference type="RefSeq" id="WP_065918939.1">
    <property type="nucleotide sequence ID" value="NZ_CP016793.1"/>
</dbReference>
<dbReference type="KEGG" id="led:BBK82_35965"/>
<organism evidence="2 3">
    <name type="scientific">Lentzea guizhouensis</name>
    <dbReference type="NCBI Taxonomy" id="1586287"/>
    <lineage>
        <taxon>Bacteria</taxon>
        <taxon>Bacillati</taxon>
        <taxon>Actinomycetota</taxon>
        <taxon>Actinomycetes</taxon>
        <taxon>Pseudonocardiales</taxon>
        <taxon>Pseudonocardiaceae</taxon>
        <taxon>Lentzea</taxon>
    </lineage>
</organism>
<evidence type="ECO:0000313" key="3">
    <source>
        <dbReference type="Proteomes" id="UP000093053"/>
    </source>
</evidence>
<dbReference type="SUPFAM" id="SSF53098">
    <property type="entry name" value="Ribonuclease H-like"/>
    <property type="match status" value="1"/>
</dbReference>
<dbReference type="STRING" id="1586287.BBK82_35965"/>
<dbReference type="InterPro" id="IPR012337">
    <property type="entry name" value="RNaseH-like_sf"/>
</dbReference>
<evidence type="ECO:0000259" key="1">
    <source>
        <dbReference type="PROSITE" id="PS50994"/>
    </source>
</evidence>
<dbReference type="InterPro" id="IPR036397">
    <property type="entry name" value="RNaseH_sf"/>
</dbReference>
<keyword evidence="3" id="KW-1185">Reference proteome</keyword>
<dbReference type="InterPro" id="IPR009057">
    <property type="entry name" value="Homeodomain-like_sf"/>
</dbReference>